<evidence type="ECO:0000256" key="6">
    <source>
        <dbReference type="ARBA" id="ARBA00023242"/>
    </source>
</evidence>
<keyword evidence="8" id="KW-1185">Reference proteome</keyword>
<dbReference type="GO" id="GO:0016788">
    <property type="term" value="F:hydrolase activity, acting on ester bonds"/>
    <property type="evidence" value="ECO:0007669"/>
    <property type="project" value="TreeGrafter"/>
</dbReference>
<keyword evidence="5" id="KW-0862">Zinc</keyword>
<evidence type="ECO:0000259" key="7">
    <source>
        <dbReference type="SMART" id="SM01168"/>
    </source>
</evidence>
<feature type="domain" description="DUF1907" evidence="7">
    <location>
        <begin position="27"/>
        <end position="253"/>
    </location>
</feature>
<dbReference type="SUPFAM" id="SSF117856">
    <property type="entry name" value="AF0104/ALDC/Ptd012-like"/>
    <property type="match status" value="1"/>
</dbReference>
<reference evidence="8" key="1">
    <citation type="journal article" date="2013" name="Genetics">
        <title>The draft genome and transcriptome of Panagrellus redivivus are shaped by the harsh demands of a free-living lifestyle.</title>
        <authorList>
            <person name="Srinivasan J."/>
            <person name="Dillman A.R."/>
            <person name="Macchietto M.G."/>
            <person name="Heikkinen L."/>
            <person name="Lakso M."/>
            <person name="Fracchia K.M."/>
            <person name="Antoshechkin I."/>
            <person name="Mortazavi A."/>
            <person name="Wong G."/>
            <person name="Sternberg P.W."/>
        </authorList>
    </citation>
    <scope>NUCLEOTIDE SEQUENCE [LARGE SCALE GENOMIC DNA]</scope>
    <source>
        <strain evidence="8">MT8872</strain>
    </source>
</reference>
<evidence type="ECO:0000313" key="8">
    <source>
        <dbReference type="Proteomes" id="UP000492821"/>
    </source>
</evidence>
<dbReference type="PANTHER" id="PTHR13204:SF1">
    <property type="entry name" value="ESTER HYDROLASE C11ORF54"/>
    <property type="match status" value="1"/>
</dbReference>
<keyword evidence="6" id="KW-0539">Nucleus</keyword>
<dbReference type="WBParaSite" id="Pan_g21177.t1">
    <property type="protein sequence ID" value="Pan_g21177.t1"/>
    <property type="gene ID" value="Pan_g21177"/>
</dbReference>
<dbReference type="GO" id="GO:0008270">
    <property type="term" value="F:zinc ion binding"/>
    <property type="evidence" value="ECO:0007669"/>
    <property type="project" value="TreeGrafter"/>
</dbReference>
<evidence type="ECO:0000256" key="2">
    <source>
        <dbReference type="ARBA" id="ARBA00011245"/>
    </source>
</evidence>
<dbReference type="Pfam" id="PF08925">
    <property type="entry name" value="DUF1907"/>
    <property type="match status" value="1"/>
</dbReference>
<keyword evidence="4" id="KW-0378">Hydrolase</keyword>
<reference evidence="9" key="2">
    <citation type="submission" date="2020-10" db="UniProtKB">
        <authorList>
            <consortium name="WormBaseParasite"/>
        </authorList>
    </citation>
    <scope>IDENTIFICATION</scope>
</reference>
<protein>
    <submittedName>
        <fullName evidence="9">DUF1907 domain-containing protein</fullName>
    </submittedName>
</protein>
<dbReference type="AlphaFoldDB" id="A0A7E4VHC4"/>
<comment type="subunit">
    <text evidence="2">Monomer.</text>
</comment>
<dbReference type="PANTHER" id="PTHR13204">
    <property type="entry name" value="PTD012 PROTEIN"/>
    <property type="match status" value="1"/>
</dbReference>
<dbReference type="Proteomes" id="UP000492821">
    <property type="component" value="Unassembled WGS sequence"/>
</dbReference>
<dbReference type="GO" id="GO:0005634">
    <property type="term" value="C:nucleus"/>
    <property type="evidence" value="ECO:0007669"/>
    <property type="project" value="UniProtKB-SubCell"/>
</dbReference>
<evidence type="ECO:0000256" key="5">
    <source>
        <dbReference type="ARBA" id="ARBA00022833"/>
    </source>
</evidence>
<name>A0A7E4VHC4_PANRE</name>
<proteinExistence type="predicted"/>
<keyword evidence="3" id="KW-0479">Metal-binding</keyword>
<comment type="subcellular location">
    <subcellularLocation>
        <location evidence="1">Nucleus</location>
    </subcellularLocation>
</comment>
<evidence type="ECO:0000313" key="9">
    <source>
        <dbReference type="WBParaSite" id="Pan_g21177.t1"/>
    </source>
</evidence>
<evidence type="ECO:0000256" key="3">
    <source>
        <dbReference type="ARBA" id="ARBA00022723"/>
    </source>
</evidence>
<evidence type="ECO:0000256" key="1">
    <source>
        <dbReference type="ARBA" id="ARBA00004123"/>
    </source>
</evidence>
<evidence type="ECO:0000256" key="4">
    <source>
        <dbReference type="ARBA" id="ARBA00022801"/>
    </source>
</evidence>
<dbReference type="InterPro" id="IPR015021">
    <property type="entry name" value="C11orf54_DUF1907"/>
</dbReference>
<organism evidence="8 9">
    <name type="scientific">Panagrellus redivivus</name>
    <name type="common">Microworm</name>
    <dbReference type="NCBI Taxonomy" id="6233"/>
    <lineage>
        <taxon>Eukaryota</taxon>
        <taxon>Metazoa</taxon>
        <taxon>Ecdysozoa</taxon>
        <taxon>Nematoda</taxon>
        <taxon>Chromadorea</taxon>
        <taxon>Rhabditida</taxon>
        <taxon>Tylenchina</taxon>
        <taxon>Panagrolaimomorpha</taxon>
        <taxon>Panagrolaimoidea</taxon>
        <taxon>Panagrolaimidae</taxon>
        <taxon>Panagrellus</taxon>
    </lineage>
</organism>
<dbReference type="SMART" id="SM01168">
    <property type="entry name" value="DUF1907"/>
    <property type="match status" value="1"/>
</dbReference>
<sequence length="254" mass="27897">MVVGSDINEITTSIPLFVPNLGEIAPLLSNFLKQNFAKVNVEVVTCPDLTKSPFSLTGPHLADDLVVIDVGGPGNLFPDVRVDKTFDSKKIAKNALPEATKPWIFGPGAGPRHVVGVNCETVLDSAFGDDKDEVRNHTTKISYENGLSPALKTVDSSDFCLMANLGVTDTAKPPGKMLKIEAKERIGELNFAEAVRQFFVQEYPEKDVSLAGVFAIKEGSIKVHVMPDFPETLKFEDRDKFLNSWLHYFDISSR</sequence>
<accession>A0A7E4VHC4</accession>